<dbReference type="InterPro" id="IPR017871">
    <property type="entry name" value="ABC_transporter-like_CS"/>
</dbReference>
<accession>A0ABS1PX27</accession>
<evidence type="ECO:0000313" key="6">
    <source>
        <dbReference type="Proteomes" id="UP000621510"/>
    </source>
</evidence>
<dbReference type="Pfam" id="PF00005">
    <property type="entry name" value="ABC_tran"/>
    <property type="match status" value="1"/>
</dbReference>
<dbReference type="GO" id="GO:0005524">
    <property type="term" value="F:ATP binding"/>
    <property type="evidence" value="ECO:0007669"/>
    <property type="project" value="UniProtKB-KW"/>
</dbReference>
<evidence type="ECO:0000256" key="1">
    <source>
        <dbReference type="ARBA" id="ARBA00022448"/>
    </source>
</evidence>
<dbReference type="EMBL" id="JAERRG010000013">
    <property type="protein sequence ID" value="MBL1116452.1"/>
    <property type="molecule type" value="Genomic_DNA"/>
</dbReference>
<dbReference type="Gene3D" id="3.40.50.300">
    <property type="entry name" value="P-loop containing nucleotide triphosphate hydrolases"/>
    <property type="match status" value="1"/>
</dbReference>
<organism evidence="5 6">
    <name type="scientific">Streptomyces endocoffeicus</name>
    <dbReference type="NCBI Taxonomy" id="2898945"/>
    <lineage>
        <taxon>Bacteria</taxon>
        <taxon>Bacillati</taxon>
        <taxon>Actinomycetota</taxon>
        <taxon>Actinomycetes</taxon>
        <taxon>Kitasatosporales</taxon>
        <taxon>Streptomycetaceae</taxon>
        <taxon>Streptomyces</taxon>
    </lineage>
</organism>
<dbReference type="InterPro" id="IPR003593">
    <property type="entry name" value="AAA+_ATPase"/>
</dbReference>
<dbReference type="Proteomes" id="UP000621510">
    <property type="component" value="Unassembled WGS sequence"/>
</dbReference>
<evidence type="ECO:0000256" key="3">
    <source>
        <dbReference type="ARBA" id="ARBA00022840"/>
    </source>
</evidence>
<feature type="domain" description="ABC transporter" evidence="4">
    <location>
        <begin position="6"/>
        <end position="238"/>
    </location>
</feature>
<reference evidence="5 6" key="1">
    <citation type="submission" date="2021-01" db="EMBL/GenBank/DDBJ databases">
        <title>WGS of actinomycetes isolated from Thailand.</title>
        <authorList>
            <person name="Thawai C."/>
        </authorList>
    </citation>
    <scope>NUCLEOTIDE SEQUENCE [LARGE SCALE GENOMIC DNA]</scope>
    <source>
        <strain evidence="5 6">CA3R110</strain>
    </source>
</reference>
<dbReference type="InterPro" id="IPR027417">
    <property type="entry name" value="P-loop_NTPase"/>
</dbReference>
<keyword evidence="6" id="KW-1185">Reference proteome</keyword>
<dbReference type="PROSITE" id="PS00211">
    <property type="entry name" value="ABC_TRANSPORTER_1"/>
    <property type="match status" value="1"/>
</dbReference>
<evidence type="ECO:0000256" key="2">
    <source>
        <dbReference type="ARBA" id="ARBA00022741"/>
    </source>
</evidence>
<proteinExistence type="predicted"/>
<dbReference type="SUPFAM" id="SSF52540">
    <property type="entry name" value="P-loop containing nucleoside triphosphate hydrolases"/>
    <property type="match status" value="1"/>
</dbReference>
<keyword evidence="3 5" id="KW-0067">ATP-binding</keyword>
<gene>
    <name evidence="5" type="ORF">JK364_29270</name>
</gene>
<keyword evidence="1" id="KW-0813">Transport</keyword>
<dbReference type="CDD" id="cd03293">
    <property type="entry name" value="ABC_NrtD_SsuB_transporters"/>
    <property type="match status" value="1"/>
</dbReference>
<sequence length="266" mass="29459">MGQPGIKISDLAVRFDTPAGDTVTAVEGINHEIEAHKFVSIVGPSGCGKSTLLNVVAGLQRPTSGSVEIEGAPVTGPNRRIGLVFQEDSTLPWKTVEENVAFGMHIQSVPKEQQRRRTREMIDLVGLNGFQKVHPPMLSGGMRQRVALARTLAQQPSVLLMDEPFAALDQQTRLLLGAELRRIWRQTKQTVLFVTHDLSEAILMSQQVWVMSYRPGRIIDVVDVDLPDERDTSVVSTHEFNELQNRIWASLQQEAMRGFVAEATAS</sequence>
<dbReference type="InterPro" id="IPR003439">
    <property type="entry name" value="ABC_transporter-like_ATP-bd"/>
</dbReference>
<dbReference type="SMART" id="SM00382">
    <property type="entry name" value="AAA"/>
    <property type="match status" value="1"/>
</dbReference>
<evidence type="ECO:0000313" key="5">
    <source>
        <dbReference type="EMBL" id="MBL1116452.1"/>
    </source>
</evidence>
<dbReference type="RefSeq" id="WP_201854335.1">
    <property type="nucleotide sequence ID" value="NZ_JAERRG010000013.1"/>
</dbReference>
<dbReference type="PANTHER" id="PTHR42788:SF13">
    <property type="entry name" value="ALIPHATIC SULFONATES IMPORT ATP-BINDING PROTEIN SSUB"/>
    <property type="match status" value="1"/>
</dbReference>
<protein>
    <submittedName>
        <fullName evidence="5">ABC transporter ATP-binding protein</fullName>
    </submittedName>
</protein>
<dbReference type="PANTHER" id="PTHR42788">
    <property type="entry name" value="TAURINE IMPORT ATP-BINDING PROTEIN-RELATED"/>
    <property type="match status" value="1"/>
</dbReference>
<dbReference type="InterPro" id="IPR050166">
    <property type="entry name" value="ABC_transporter_ATP-bind"/>
</dbReference>
<comment type="caution">
    <text evidence="5">The sequence shown here is derived from an EMBL/GenBank/DDBJ whole genome shotgun (WGS) entry which is preliminary data.</text>
</comment>
<evidence type="ECO:0000259" key="4">
    <source>
        <dbReference type="PROSITE" id="PS50893"/>
    </source>
</evidence>
<dbReference type="PROSITE" id="PS50893">
    <property type="entry name" value="ABC_TRANSPORTER_2"/>
    <property type="match status" value="1"/>
</dbReference>
<name>A0ABS1PX27_9ACTN</name>
<keyword evidence="2" id="KW-0547">Nucleotide-binding</keyword>